<feature type="transmembrane region" description="Helical" evidence="1">
    <location>
        <begin position="12"/>
        <end position="32"/>
    </location>
</feature>
<sequence length="339" mass="37827">MQRRKLLWASKRRIFINVFAVFLLIATLYQNYIEDSVPASASAYGNQFVSTHTKWYEVLSYGIPGIETVNKDGAKSENGMGQSVFNMIRLVTNIDRQDIRSLIRAEIPVLATVKTTTAIASNTSALPNFDKIKTIPKGKPIVALYHTHTAESFIPSSGVAHAPGGQTGEIVEVGDALVQALAQKNIVTLHDKTIHDYPSFMKAYGKSEETVTRIVKENPSIEMIFDVHRDADKRANVVTTIQGKNVAQIMIIVAQGQADLPQPHWEENYAFAKLIKTKCDAKYPDLIKSIQLVDWRYNQHLHPHALLLEVGSQETSLEEGEQAMFLLGDILSEIIQENK</sequence>
<dbReference type="NCBIfam" id="TIGR02867">
    <property type="entry name" value="spore_II_P"/>
    <property type="match status" value="1"/>
</dbReference>
<keyword evidence="3" id="KW-1185">Reference proteome</keyword>
<dbReference type="KEGG" id="sgbi:P3F81_07595"/>
<accession>A0A9Y2EUJ7</accession>
<keyword evidence="1" id="KW-0812">Transmembrane</keyword>
<keyword evidence="1" id="KW-0472">Membrane</keyword>
<proteinExistence type="predicted"/>
<name>A0A9Y2EUJ7_9FIRM</name>
<dbReference type="AlphaFoldDB" id="A0A9Y2EUJ7"/>
<gene>
    <name evidence="2" type="ORF">P3F81_07595</name>
</gene>
<dbReference type="Pfam" id="PF07454">
    <property type="entry name" value="SpoIIP"/>
    <property type="match status" value="1"/>
</dbReference>
<reference evidence="2" key="1">
    <citation type="submission" date="2023-03" db="EMBL/GenBank/DDBJ databases">
        <title>Selenobaculum gbiensis gen. nov. sp. nov., a new bacterium isolated from the gut microbiota of IBD patient.</title>
        <authorList>
            <person name="Yeo S."/>
            <person name="Park H."/>
            <person name="Huh C.S."/>
        </authorList>
    </citation>
    <scope>NUCLEOTIDE SEQUENCE</scope>
    <source>
        <strain evidence="2">ICN-92133</strain>
    </source>
</reference>
<dbReference type="RefSeq" id="WP_309320790.1">
    <property type="nucleotide sequence ID" value="NZ_CP120678.1"/>
</dbReference>
<dbReference type="InterPro" id="IPR010897">
    <property type="entry name" value="Spore_II_P"/>
</dbReference>
<evidence type="ECO:0000313" key="3">
    <source>
        <dbReference type="Proteomes" id="UP001243623"/>
    </source>
</evidence>
<evidence type="ECO:0000256" key="1">
    <source>
        <dbReference type="SAM" id="Phobius"/>
    </source>
</evidence>
<evidence type="ECO:0000313" key="2">
    <source>
        <dbReference type="EMBL" id="WIW71975.1"/>
    </source>
</evidence>
<protein>
    <submittedName>
        <fullName evidence="2">Stage II sporulation protein P</fullName>
    </submittedName>
</protein>
<dbReference type="EMBL" id="CP120678">
    <property type="protein sequence ID" value="WIW71975.1"/>
    <property type="molecule type" value="Genomic_DNA"/>
</dbReference>
<keyword evidence="1" id="KW-1133">Transmembrane helix</keyword>
<dbReference type="Proteomes" id="UP001243623">
    <property type="component" value="Chromosome"/>
</dbReference>
<organism evidence="2 3">
    <name type="scientific">Selenobaculum gibii</name>
    <dbReference type="NCBI Taxonomy" id="3054208"/>
    <lineage>
        <taxon>Bacteria</taxon>
        <taxon>Bacillati</taxon>
        <taxon>Bacillota</taxon>
        <taxon>Negativicutes</taxon>
        <taxon>Selenomonadales</taxon>
        <taxon>Selenomonadaceae</taxon>
        <taxon>Selenobaculum</taxon>
    </lineage>
</organism>